<organism evidence="18 19">
    <name type="scientific">Stephania yunnanensis</name>
    <dbReference type="NCBI Taxonomy" id="152371"/>
    <lineage>
        <taxon>Eukaryota</taxon>
        <taxon>Viridiplantae</taxon>
        <taxon>Streptophyta</taxon>
        <taxon>Embryophyta</taxon>
        <taxon>Tracheophyta</taxon>
        <taxon>Spermatophyta</taxon>
        <taxon>Magnoliopsida</taxon>
        <taxon>Ranunculales</taxon>
        <taxon>Menispermaceae</taxon>
        <taxon>Menispermoideae</taxon>
        <taxon>Cissampelideae</taxon>
        <taxon>Stephania</taxon>
    </lineage>
</organism>
<evidence type="ECO:0000256" key="3">
    <source>
        <dbReference type="ARBA" id="ARBA00013251"/>
    </source>
</evidence>
<keyword evidence="7" id="KW-0479">Metal-binding</keyword>
<keyword evidence="4" id="KW-0150">Chloroplast</keyword>
<dbReference type="PROSITE" id="PS50222">
    <property type="entry name" value="EF_HAND_2"/>
    <property type="match status" value="2"/>
</dbReference>
<evidence type="ECO:0000313" key="18">
    <source>
        <dbReference type="EMBL" id="KAK9161853.1"/>
    </source>
</evidence>
<dbReference type="SUPFAM" id="SSF109604">
    <property type="entry name" value="HD-domain/PDEase-like"/>
    <property type="match status" value="1"/>
</dbReference>
<dbReference type="Pfam" id="PF13499">
    <property type="entry name" value="EF-hand_7"/>
    <property type="match status" value="1"/>
</dbReference>
<dbReference type="GO" id="GO:0015969">
    <property type="term" value="P:guanosine tetraphosphate metabolic process"/>
    <property type="evidence" value="ECO:0007669"/>
    <property type="project" value="InterPro"/>
</dbReference>
<dbReference type="PANTHER" id="PTHR21262">
    <property type="entry name" value="GUANOSINE-3',5'-BIS DIPHOSPHATE 3'-PYROPHOSPHOHYDROLASE"/>
    <property type="match status" value="1"/>
</dbReference>
<evidence type="ECO:0000256" key="8">
    <source>
        <dbReference type="ARBA" id="ARBA00022737"/>
    </source>
</evidence>
<keyword evidence="14" id="KW-0346">Stress response</keyword>
<dbReference type="InterPro" id="IPR018247">
    <property type="entry name" value="EF_Hand_1_Ca_BS"/>
</dbReference>
<dbReference type="CDD" id="cd00051">
    <property type="entry name" value="EFh"/>
    <property type="match status" value="1"/>
</dbReference>
<keyword evidence="12" id="KW-0067">ATP-binding</keyword>
<comment type="caution">
    <text evidence="18">The sequence shown here is derived from an EMBL/GenBank/DDBJ whole genome shotgun (WGS) entry which is preliminary data.</text>
</comment>
<evidence type="ECO:0000256" key="9">
    <source>
        <dbReference type="ARBA" id="ARBA00022741"/>
    </source>
</evidence>
<dbReference type="GO" id="GO:0005509">
    <property type="term" value="F:calcium ion binding"/>
    <property type="evidence" value="ECO:0007669"/>
    <property type="project" value="InterPro"/>
</dbReference>
<dbReference type="FunFam" id="1.10.238.10:FF:000287">
    <property type="entry name" value="Probable GTP diphosphokinase CRSH, chloroplastic"/>
    <property type="match status" value="1"/>
</dbReference>
<evidence type="ECO:0000256" key="10">
    <source>
        <dbReference type="ARBA" id="ARBA00022777"/>
    </source>
</evidence>
<evidence type="ECO:0000256" key="4">
    <source>
        <dbReference type="ARBA" id="ARBA00022528"/>
    </source>
</evidence>
<dbReference type="InterPro" id="IPR002048">
    <property type="entry name" value="EF_hand_dom"/>
</dbReference>
<dbReference type="Gene3D" id="1.10.3210.10">
    <property type="entry name" value="Hypothetical protein af1432"/>
    <property type="match status" value="1"/>
</dbReference>
<feature type="domain" description="HD" evidence="17">
    <location>
        <begin position="117"/>
        <end position="217"/>
    </location>
</feature>
<dbReference type="InterPro" id="IPR043519">
    <property type="entry name" value="NT_sf"/>
</dbReference>
<evidence type="ECO:0000256" key="15">
    <source>
        <dbReference type="ARBA" id="ARBA00023134"/>
    </source>
</evidence>
<gene>
    <name evidence="18" type="ORF">Syun_008194</name>
</gene>
<evidence type="ECO:0000259" key="17">
    <source>
        <dbReference type="PROSITE" id="PS51831"/>
    </source>
</evidence>
<dbReference type="GO" id="GO:0016301">
    <property type="term" value="F:kinase activity"/>
    <property type="evidence" value="ECO:0007669"/>
    <property type="project" value="UniProtKB-KW"/>
</dbReference>
<dbReference type="FunFam" id="3.30.460.10:FF:000025">
    <property type="entry name" value="probable GTP diphosphokinase CRSH, chloroplastic"/>
    <property type="match status" value="1"/>
</dbReference>
<comment type="similarity">
    <text evidence="2">Belongs to the RelA/SpoT family.</text>
</comment>
<evidence type="ECO:0000256" key="6">
    <source>
        <dbReference type="ARBA" id="ARBA00022679"/>
    </source>
</evidence>
<dbReference type="Gene3D" id="1.10.238.10">
    <property type="entry name" value="EF-hand"/>
    <property type="match status" value="1"/>
</dbReference>
<evidence type="ECO:0000259" key="16">
    <source>
        <dbReference type="PROSITE" id="PS50222"/>
    </source>
</evidence>
<evidence type="ECO:0000256" key="5">
    <source>
        <dbReference type="ARBA" id="ARBA00022640"/>
    </source>
</evidence>
<feature type="domain" description="EF-hand" evidence="16">
    <location>
        <begin position="473"/>
        <end position="508"/>
    </location>
</feature>
<dbReference type="GO" id="GO:0008728">
    <property type="term" value="F:GTP diphosphokinase activity"/>
    <property type="evidence" value="ECO:0007669"/>
    <property type="project" value="UniProtKB-EC"/>
</dbReference>
<dbReference type="SUPFAM" id="SSF81301">
    <property type="entry name" value="Nucleotidyltransferase"/>
    <property type="match status" value="1"/>
</dbReference>
<feature type="domain" description="EF-hand" evidence="16">
    <location>
        <begin position="510"/>
        <end position="542"/>
    </location>
</feature>
<dbReference type="FunFam" id="1.10.3210.10:FF:000019">
    <property type="entry name" value="Probable GTP diphosphokinase CRSH, chloroplastic"/>
    <property type="match status" value="1"/>
</dbReference>
<dbReference type="PROSITE" id="PS51831">
    <property type="entry name" value="HD"/>
    <property type="match status" value="1"/>
</dbReference>
<evidence type="ECO:0000256" key="7">
    <source>
        <dbReference type="ARBA" id="ARBA00022723"/>
    </source>
</evidence>
<dbReference type="InterPro" id="IPR006674">
    <property type="entry name" value="HD_domain"/>
</dbReference>
<dbReference type="Pfam" id="PF04607">
    <property type="entry name" value="RelA_SpoT"/>
    <property type="match status" value="1"/>
</dbReference>
<evidence type="ECO:0000256" key="1">
    <source>
        <dbReference type="ARBA" id="ARBA00004229"/>
    </source>
</evidence>
<dbReference type="Gene3D" id="3.30.460.10">
    <property type="entry name" value="Beta Polymerase, domain 2"/>
    <property type="match status" value="1"/>
</dbReference>
<evidence type="ECO:0000256" key="13">
    <source>
        <dbReference type="ARBA" id="ARBA00022946"/>
    </source>
</evidence>
<evidence type="ECO:0000256" key="2">
    <source>
        <dbReference type="ARBA" id="ARBA00007476"/>
    </source>
</evidence>
<keyword evidence="11" id="KW-0106">Calcium</keyword>
<dbReference type="SMART" id="SM00954">
    <property type="entry name" value="RelA_SpoT"/>
    <property type="match status" value="1"/>
</dbReference>
<dbReference type="InterPro" id="IPR007685">
    <property type="entry name" value="RelA_SpoT"/>
</dbReference>
<keyword evidence="10" id="KW-0418">Kinase</keyword>
<dbReference type="InterPro" id="IPR011992">
    <property type="entry name" value="EF-hand-dom_pair"/>
</dbReference>
<dbReference type="SUPFAM" id="SSF47473">
    <property type="entry name" value="EF-hand"/>
    <property type="match status" value="1"/>
</dbReference>
<dbReference type="EMBL" id="JBBNAF010000003">
    <property type="protein sequence ID" value="KAK9161853.1"/>
    <property type="molecule type" value="Genomic_DNA"/>
</dbReference>
<dbReference type="PROSITE" id="PS00018">
    <property type="entry name" value="EF_HAND_1"/>
    <property type="match status" value="2"/>
</dbReference>
<keyword evidence="19" id="KW-1185">Reference proteome</keyword>
<keyword evidence="6" id="KW-0808">Transferase</keyword>
<reference evidence="18 19" key="1">
    <citation type="submission" date="2024-01" db="EMBL/GenBank/DDBJ databases">
        <title>Genome assemblies of Stephania.</title>
        <authorList>
            <person name="Yang L."/>
        </authorList>
    </citation>
    <scope>NUCLEOTIDE SEQUENCE [LARGE SCALE GENOMIC DNA]</scope>
    <source>
        <strain evidence="18">YNDBR</strain>
        <tissue evidence="18">Leaf</tissue>
    </source>
</reference>
<dbReference type="EC" id="2.7.6.5" evidence="3"/>
<dbReference type="Proteomes" id="UP001420932">
    <property type="component" value="Unassembled WGS sequence"/>
</dbReference>
<sequence length="583" mass="65751">MELGSHGFSVRPISKIRVSRRGLWRRSFEFSVGLRRRRGGGERVAAVVVRVRATAVTPTALEQRGGKMVAELVGAFNELTERMNVLSTSSSRLLFKALKLSIPILQGLPFTPDDRSPLSKALSVSLVLADLQMDAEVISAGMLREVLEAGAISISEIKDQIGVSTAHLLHESFRAREIPSRVETLDDDNVATLRKFCLTYYDIRALILELTLKLDMMKHLDYLPRHQQQTLALEVMKVYAPLAHAVGTSSLSLELEDLSFEYLFPYSYLYVDAWLRSHETGSKPLIDMYKEELLQCLKTDNVLGSMVEGISVKGRYKSRFSTMKKLLKDGRKLEGVNDILGLRVILSPRSGDNMLEIGEKACYRVREIIQSLWKEIPHRTKDYISRPKANGYKSLHMAVDVSDNGKSRPPMEIQIRTAEMDMSASGGTASHALYKGGLTDPDEAKRLKAIMMAAAEFAAVRLKDFPSTSQRGLEIDQRDRVFRLLDKNGDGRISIEELMEVMEDLGAEGKDAQEMMQLLDENRDGSLSSEEFDYFQKQVELMRNLKEKDRQYQTILSQKLQMTDNSGLIQLYSKELGDRLGIR</sequence>
<dbReference type="PANTHER" id="PTHR21262:SF12">
    <property type="entry name" value="GTP DIPHOSPHOKINASE CRSH, CHLOROPLASTIC-RELATED"/>
    <property type="match status" value="1"/>
</dbReference>
<protein>
    <recommendedName>
        <fullName evidence="3">GTP diphosphokinase</fullName>
        <ecNumber evidence="3">2.7.6.5</ecNumber>
    </recommendedName>
</protein>
<accession>A0AAP0L1B9</accession>
<keyword evidence="8" id="KW-0677">Repeat</keyword>
<evidence type="ECO:0000256" key="11">
    <source>
        <dbReference type="ARBA" id="ARBA00022837"/>
    </source>
</evidence>
<comment type="subcellular location">
    <subcellularLocation>
        <location evidence="1">Plastid</location>
        <location evidence="1">Chloroplast</location>
    </subcellularLocation>
</comment>
<dbReference type="Pfam" id="PF13328">
    <property type="entry name" value="HD_4"/>
    <property type="match status" value="1"/>
</dbReference>
<proteinExistence type="inferred from homology"/>
<dbReference type="GO" id="GO:0005525">
    <property type="term" value="F:GTP binding"/>
    <property type="evidence" value="ECO:0007669"/>
    <property type="project" value="UniProtKB-KW"/>
</dbReference>
<dbReference type="GO" id="GO:0005524">
    <property type="term" value="F:ATP binding"/>
    <property type="evidence" value="ECO:0007669"/>
    <property type="project" value="UniProtKB-KW"/>
</dbReference>
<dbReference type="GO" id="GO:0009507">
    <property type="term" value="C:chloroplast"/>
    <property type="evidence" value="ECO:0007669"/>
    <property type="project" value="UniProtKB-SubCell"/>
</dbReference>
<evidence type="ECO:0000256" key="12">
    <source>
        <dbReference type="ARBA" id="ARBA00022840"/>
    </source>
</evidence>
<dbReference type="AlphaFoldDB" id="A0AAP0L1B9"/>
<keyword evidence="5" id="KW-0934">Plastid</keyword>
<keyword evidence="15" id="KW-0342">GTP-binding</keyword>
<evidence type="ECO:0000313" key="19">
    <source>
        <dbReference type="Proteomes" id="UP001420932"/>
    </source>
</evidence>
<dbReference type="CDD" id="cd05399">
    <property type="entry name" value="NT_Rel-Spo_like"/>
    <property type="match status" value="1"/>
</dbReference>
<keyword evidence="13" id="KW-0809">Transit peptide</keyword>
<name>A0AAP0L1B9_9MAGN</name>
<keyword evidence="9" id="KW-0547">Nucleotide-binding</keyword>
<evidence type="ECO:0000256" key="14">
    <source>
        <dbReference type="ARBA" id="ARBA00023016"/>
    </source>
</evidence>
<dbReference type="SMART" id="SM00054">
    <property type="entry name" value="EFh"/>
    <property type="match status" value="2"/>
</dbReference>